<dbReference type="Gene3D" id="2.60.120.260">
    <property type="entry name" value="Galactose-binding domain-like"/>
    <property type="match status" value="1"/>
</dbReference>
<comment type="caution">
    <text evidence="3">The sequence shown here is derived from an EMBL/GenBank/DDBJ whole genome shotgun (WGS) entry which is preliminary data.</text>
</comment>
<dbReference type="InterPro" id="IPR032164">
    <property type="entry name" value="DUF5000"/>
</dbReference>
<feature type="transmembrane region" description="Helical" evidence="1">
    <location>
        <begin position="5"/>
        <end position="23"/>
    </location>
</feature>
<dbReference type="Pfam" id="PF16391">
    <property type="entry name" value="DUF5000"/>
    <property type="match status" value="1"/>
</dbReference>
<keyword evidence="1" id="KW-0812">Transmembrane</keyword>
<dbReference type="InterPro" id="IPR008979">
    <property type="entry name" value="Galactose-bd-like_sf"/>
</dbReference>
<keyword evidence="1" id="KW-1133">Transmembrane helix</keyword>
<feature type="domain" description="F5/8 type C" evidence="2">
    <location>
        <begin position="216"/>
        <end position="400"/>
    </location>
</feature>
<dbReference type="PROSITE" id="PS50022">
    <property type="entry name" value="FA58C_3"/>
    <property type="match status" value="1"/>
</dbReference>
<organism evidence="3 4">
    <name type="scientific">Chitinophaga eiseniae</name>
    <dbReference type="NCBI Taxonomy" id="634771"/>
    <lineage>
        <taxon>Bacteria</taxon>
        <taxon>Pseudomonadati</taxon>
        <taxon>Bacteroidota</taxon>
        <taxon>Chitinophagia</taxon>
        <taxon>Chitinophagales</taxon>
        <taxon>Chitinophagaceae</taxon>
        <taxon>Chitinophaga</taxon>
    </lineage>
</organism>
<dbReference type="RefSeq" id="WP_168742322.1">
    <property type="nucleotide sequence ID" value="NZ_JABAHZ010000009.1"/>
</dbReference>
<dbReference type="Proteomes" id="UP000552864">
    <property type="component" value="Unassembled WGS sequence"/>
</dbReference>
<evidence type="ECO:0000259" key="2">
    <source>
        <dbReference type="PROSITE" id="PS50022"/>
    </source>
</evidence>
<name>A0A847SW45_9BACT</name>
<dbReference type="Pfam" id="PF17166">
    <property type="entry name" value="DUF5126"/>
    <property type="match status" value="1"/>
</dbReference>
<keyword evidence="4" id="KW-1185">Reference proteome</keyword>
<sequence length="402" mass="44278">MKKQLFLYITAVTAVIVAVGLYSCQKQTGTNLEPIYKSDKKPPVVTNVQVNNFPGGALITYNIPADPEILYVQADYMINQKAQQQVKASYYTDTLTVLGFEKAGEYKVTLRAVSRSEVKSDPVDVIVHPQTPPYLTVKSSLQIVADFGGANIQFRNVTGADIGVVTLVDTIGKPEYIYTNYTKDTSGNFSVRGFSAKERKFGAFVRDRWGNVSDTVWAKVTSMNEQELDRTKMKALLLPGDQKACCGSDLSVPLSNSYSAGDWAFYGGTGPNDSVPARVTIDFGRPVVLSRFRYWMRQNGGAEFRNGTLRFFKVYGSMNPNPNGALDGTWTQIGGVYELVKPSGLPYGQLNSADNAVVDNGSEFIFPLPAVTMRYFRLVILQNFSGGQGLEMASIKFMGDYK</sequence>
<dbReference type="InterPro" id="IPR033431">
    <property type="entry name" value="DUF5126"/>
</dbReference>
<evidence type="ECO:0000313" key="4">
    <source>
        <dbReference type="Proteomes" id="UP000552864"/>
    </source>
</evidence>
<dbReference type="SUPFAM" id="SSF49785">
    <property type="entry name" value="Galactose-binding domain-like"/>
    <property type="match status" value="1"/>
</dbReference>
<dbReference type="InterPro" id="IPR032527">
    <property type="entry name" value="DUF4959"/>
</dbReference>
<dbReference type="EMBL" id="JABAHZ010000009">
    <property type="protein sequence ID" value="NLR82339.1"/>
    <property type="molecule type" value="Genomic_DNA"/>
</dbReference>
<dbReference type="Pfam" id="PF16323">
    <property type="entry name" value="DUF4959"/>
    <property type="match status" value="1"/>
</dbReference>
<evidence type="ECO:0000313" key="3">
    <source>
        <dbReference type="EMBL" id="NLR82339.1"/>
    </source>
</evidence>
<dbReference type="PROSITE" id="PS51257">
    <property type="entry name" value="PROKAR_LIPOPROTEIN"/>
    <property type="match status" value="1"/>
</dbReference>
<protein>
    <submittedName>
        <fullName evidence="3">DUF4959 domain-containing protein</fullName>
    </submittedName>
</protein>
<gene>
    <name evidence="3" type="ORF">HGH91_27230</name>
</gene>
<keyword evidence="1" id="KW-0472">Membrane</keyword>
<dbReference type="AlphaFoldDB" id="A0A847SW45"/>
<evidence type="ECO:0000256" key="1">
    <source>
        <dbReference type="SAM" id="Phobius"/>
    </source>
</evidence>
<reference evidence="3 4" key="1">
    <citation type="submission" date="2020-04" db="EMBL/GenBank/DDBJ databases">
        <authorList>
            <person name="Yin C."/>
        </authorList>
    </citation>
    <scope>NUCLEOTIDE SEQUENCE [LARGE SCALE GENOMIC DNA]</scope>
    <source>
        <strain evidence="3 4">Ak56</strain>
    </source>
</reference>
<dbReference type="InterPro" id="IPR000421">
    <property type="entry name" value="FA58C"/>
</dbReference>
<accession>A0A847SW45</accession>
<proteinExistence type="predicted"/>